<evidence type="ECO:0000313" key="2">
    <source>
        <dbReference type="EMBL" id="TWI74134.1"/>
    </source>
</evidence>
<feature type="signal peptide" evidence="1">
    <location>
        <begin position="1"/>
        <end position="21"/>
    </location>
</feature>
<dbReference type="RefSeq" id="WP_144683089.1">
    <property type="nucleotide sequence ID" value="NZ_VLLC01000006.1"/>
</dbReference>
<accession>A0A562S015</accession>
<comment type="caution">
    <text evidence="2">The sequence shown here is derived from an EMBL/GenBank/DDBJ whole genome shotgun (WGS) entry which is preliminary data.</text>
</comment>
<evidence type="ECO:0008006" key="4">
    <source>
        <dbReference type="Google" id="ProtNLM"/>
    </source>
</evidence>
<keyword evidence="1" id="KW-0732">Signal</keyword>
<dbReference type="OrthoDB" id="9778777at2"/>
<protein>
    <recommendedName>
        <fullName evidence="4">Oxidoreductase molybdopterin-binding domain-containing protein</fullName>
    </recommendedName>
</protein>
<dbReference type="EMBL" id="VLLC01000006">
    <property type="protein sequence ID" value="TWI74134.1"/>
    <property type="molecule type" value="Genomic_DNA"/>
</dbReference>
<keyword evidence="3" id="KW-1185">Reference proteome</keyword>
<gene>
    <name evidence="2" type="ORF">LZ24_01074</name>
</gene>
<dbReference type="Proteomes" id="UP000318307">
    <property type="component" value="Unassembled WGS sequence"/>
</dbReference>
<feature type="chain" id="PRO_5021764198" description="Oxidoreductase molybdopterin-binding domain-containing protein" evidence="1">
    <location>
        <begin position="22"/>
        <end position="294"/>
    </location>
</feature>
<dbReference type="SUPFAM" id="SSF56524">
    <property type="entry name" value="Oxidoreductase molybdopterin-binding domain"/>
    <property type="match status" value="1"/>
</dbReference>
<dbReference type="AlphaFoldDB" id="A0A562S015"/>
<dbReference type="InterPro" id="IPR036374">
    <property type="entry name" value="OxRdtase_Mopterin-bd_sf"/>
</dbReference>
<reference evidence="2 3" key="1">
    <citation type="submission" date="2019-07" db="EMBL/GenBank/DDBJ databases">
        <title>Genome sequencing of 100 strains of the haloalkaliphilic chemolithoautotrophic sulfur-oxidizing bacterium Thioalkalivibrio.</title>
        <authorList>
            <person name="Muyzer G."/>
        </authorList>
    </citation>
    <scope>NUCLEOTIDE SEQUENCE [LARGE SCALE GENOMIC DNA]</scope>
    <source>
        <strain evidence="2 3">ASO4-4</strain>
    </source>
</reference>
<name>A0A562S015_9BACT</name>
<proteinExistence type="predicted"/>
<organism evidence="2 3">
    <name type="scientific">Desulfobotulus alkaliphilus</name>
    <dbReference type="NCBI Taxonomy" id="622671"/>
    <lineage>
        <taxon>Bacteria</taxon>
        <taxon>Pseudomonadati</taxon>
        <taxon>Thermodesulfobacteriota</taxon>
        <taxon>Desulfobacteria</taxon>
        <taxon>Desulfobacterales</taxon>
        <taxon>Desulfobacteraceae</taxon>
        <taxon>Desulfobotulus</taxon>
    </lineage>
</organism>
<evidence type="ECO:0000256" key="1">
    <source>
        <dbReference type="SAM" id="SignalP"/>
    </source>
</evidence>
<sequence length="294" mass="32764">MRLFFAGLSILFFLFMVNAVSAEKGPEITVLAFQKEKISFVNTDLSVRVSEIASLDPNFPGNELRTFQGAFIGDLVGKDVESVTLLSEDQYMAFFPMDFVREKGGLLAWSENGRPISRARGGPLKVIFEKKEKLHPSVNAWYVRALVPGKGQGVPLRLMKGDAVYPVSGDGVSESGMVFRHMLVPVPKGYRHTSPGHVGKQELRGFIVEDLLKSKGLSFDALTFKALAGRDLRLERNEVEGKEIFLFSHKDGVPLSVPCGGPWFLWVPPQQYPQLAERLPNPDTLFFIHEIVLE</sequence>
<evidence type="ECO:0000313" key="3">
    <source>
        <dbReference type="Proteomes" id="UP000318307"/>
    </source>
</evidence>